<name>A0A4U6D9V1_9BACT</name>
<evidence type="ECO:0000313" key="2">
    <source>
        <dbReference type="Proteomes" id="UP000304900"/>
    </source>
</evidence>
<sequence length="214" mass="24424">MYSKNILYLTIVIALLSGFAVIKKIGEFDMTSDIGNPKLVGTSSYDKNTKVYTLKGSGYNIWFERDEFQFLYKELRGDFTMTADFEFVGSGKDPHRKVGWMVRESLYDNASHVSAVLHGDGLTVLQWRVAKGDKMRDPEDEIFSKEKDTQTVQLQRKGKTYTMWTAKKGEELKIVGTHKMDNLPDKIIAGIFICSHNPEVLEEAKVKNLRIVKN</sequence>
<dbReference type="Gene3D" id="2.60.120.200">
    <property type="match status" value="1"/>
</dbReference>
<evidence type="ECO:0000313" key="1">
    <source>
        <dbReference type="EMBL" id="TKT91034.1"/>
    </source>
</evidence>
<comment type="caution">
    <text evidence="1">The sequence shown here is derived from an EMBL/GenBank/DDBJ whole genome shotgun (WGS) entry which is preliminary data.</text>
</comment>
<accession>A0A4U6D9V1</accession>
<dbReference type="Proteomes" id="UP000304900">
    <property type="component" value="Unassembled WGS sequence"/>
</dbReference>
<evidence type="ECO:0008006" key="3">
    <source>
        <dbReference type="Google" id="ProtNLM"/>
    </source>
</evidence>
<organism evidence="1 2">
    <name type="scientific">Dyadobacter frigoris</name>
    <dbReference type="NCBI Taxonomy" id="2576211"/>
    <lineage>
        <taxon>Bacteria</taxon>
        <taxon>Pseudomonadati</taxon>
        <taxon>Bacteroidota</taxon>
        <taxon>Cytophagia</taxon>
        <taxon>Cytophagales</taxon>
        <taxon>Spirosomataceae</taxon>
        <taxon>Dyadobacter</taxon>
    </lineage>
</organism>
<dbReference type="AlphaFoldDB" id="A0A4U6D9V1"/>
<dbReference type="OrthoDB" id="8432779at2"/>
<proteinExistence type="predicted"/>
<reference evidence="1 2" key="1">
    <citation type="submission" date="2019-05" db="EMBL/GenBank/DDBJ databases">
        <title>Dyadobacter AR-3-8 sp. nov., isolated from arctic soil.</title>
        <authorList>
            <person name="Chaudhary D.K."/>
        </authorList>
    </citation>
    <scope>NUCLEOTIDE SEQUENCE [LARGE SCALE GENOMIC DNA]</scope>
    <source>
        <strain evidence="1 2">AR-3-8</strain>
    </source>
</reference>
<dbReference type="EMBL" id="SZVO01000008">
    <property type="protein sequence ID" value="TKT91034.1"/>
    <property type="molecule type" value="Genomic_DNA"/>
</dbReference>
<gene>
    <name evidence="1" type="ORF">FDK13_18460</name>
</gene>
<protein>
    <recommendedName>
        <fullName evidence="3">DUF1349 domain-containing protein</fullName>
    </recommendedName>
</protein>
<keyword evidence="2" id="KW-1185">Reference proteome</keyword>